<feature type="domain" description="Prion-inhibition and propagation HeLo" evidence="2">
    <location>
        <begin position="6"/>
        <end position="201"/>
    </location>
</feature>
<evidence type="ECO:0000259" key="1">
    <source>
        <dbReference type="Pfam" id="PF11558"/>
    </source>
</evidence>
<protein>
    <recommendedName>
        <fullName evidence="5">Prion-inhibition and propagation HeLo domain-containing protein</fullName>
    </recommendedName>
</protein>
<dbReference type="AlphaFoldDB" id="A0A430LMF4"/>
<organism evidence="3 4">
    <name type="scientific">Fusarium euwallaceae</name>
    <dbReference type="NCBI Taxonomy" id="1147111"/>
    <lineage>
        <taxon>Eukaryota</taxon>
        <taxon>Fungi</taxon>
        <taxon>Dikarya</taxon>
        <taxon>Ascomycota</taxon>
        <taxon>Pezizomycotina</taxon>
        <taxon>Sordariomycetes</taxon>
        <taxon>Hypocreomycetidae</taxon>
        <taxon>Hypocreales</taxon>
        <taxon>Nectriaceae</taxon>
        <taxon>Fusarium</taxon>
        <taxon>Fusarium solani species complex</taxon>
    </lineage>
</organism>
<proteinExistence type="predicted"/>
<dbReference type="InterPro" id="IPR021084">
    <property type="entry name" value="Het-s_prion_dom"/>
</dbReference>
<comment type="caution">
    <text evidence="3">The sequence shown here is derived from an EMBL/GenBank/DDBJ whole genome shotgun (WGS) entry which is preliminary data.</text>
</comment>
<name>A0A430LMF4_9HYPO</name>
<evidence type="ECO:0000313" key="3">
    <source>
        <dbReference type="EMBL" id="RTE76830.1"/>
    </source>
</evidence>
<evidence type="ECO:0000313" key="4">
    <source>
        <dbReference type="Proteomes" id="UP000287124"/>
    </source>
</evidence>
<dbReference type="PANTHER" id="PTHR37542:SF3">
    <property type="entry name" value="PRION-INHIBITION AND PROPAGATION HELO DOMAIN-CONTAINING PROTEIN"/>
    <property type="match status" value="1"/>
</dbReference>
<gene>
    <name evidence="3" type="ORF">BHE90_008687</name>
</gene>
<dbReference type="InterPro" id="IPR038305">
    <property type="entry name" value="HeLo_sf"/>
</dbReference>
<dbReference type="PANTHER" id="PTHR37542">
    <property type="entry name" value="HELO DOMAIN-CONTAINING PROTEIN-RELATED"/>
    <property type="match status" value="1"/>
</dbReference>
<feature type="domain" description="Het-s prion-forming" evidence="1">
    <location>
        <begin position="219"/>
        <end position="283"/>
    </location>
</feature>
<accession>A0A430LMF4</accession>
<dbReference type="Gene3D" id="1.20.120.1020">
    <property type="entry name" value="Prion-inhibition and propagation, HeLo domain"/>
    <property type="match status" value="1"/>
</dbReference>
<evidence type="ECO:0008006" key="5">
    <source>
        <dbReference type="Google" id="ProtNLM"/>
    </source>
</evidence>
<reference evidence="3 4" key="1">
    <citation type="submission" date="2017-06" db="EMBL/GenBank/DDBJ databases">
        <title>Comparative genomic analysis of Ambrosia Fusariam Clade fungi.</title>
        <authorList>
            <person name="Stajich J.E."/>
            <person name="Carrillo J."/>
            <person name="Kijimoto T."/>
            <person name="Eskalen A."/>
            <person name="O'Donnell K."/>
            <person name="Kasson M."/>
        </authorList>
    </citation>
    <scope>NUCLEOTIDE SEQUENCE [LARGE SCALE GENOMIC DNA]</scope>
    <source>
        <strain evidence="3 4">UCR1854</strain>
    </source>
</reference>
<evidence type="ECO:0000259" key="2">
    <source>
        <dbReference type="Pfam" id="PF14479"/>
    </source>
</evidence>
<dbReference type="EMBL" id="MIKF01000140">
    <property type="protein sequence ID" value="RTE76830.1"/>
    <property type="molecule type" value="Genomic_DNA"/>
</dbReference>
<sequence length="289" mass="32282">MVEIFGAVSGTISIAALFNHCVDCFEHIQFARHFGKDYGTCQLRLDVAKWRLDRWGAAIDINNDSRFRSGAPVDNSVARAQDILRDIVGRMGEAYAISQTYEKDRPKQDRATFTHADLDPASQRLRDQYEAIANKRQDRTSLIKKTKWALYDKKQLEDMISNIVSSIGNLEKVFPSVAQESMKLAGRDIDKVDDNQSLKLIQDVANGSDHVLRDLAQQKLMGIEVQNSAARVKTAESGRMGVGNNFTREALGQSVGFPYRATNYVEDMEVGGDSKVHVGDNFGGKGFWD</sequence>
<dbReference type="Proteomes" id="UP000287124">
    <property type="component" value="Unassembled WGS sequence"/>
</dbReference>
<dbReference type="Pfam" id="PF11558">
    <property type="entry name" value="HET-s_218-289"/>
    <property type="match status" value="1"/>
</dbReference>
<keyword evidence="4" id="KW-1185">Reference proteome</keyword>
<dbReference type="Pfam" id="PF14479">
    <property type="entry name" value="HeLo"/>
    <property type="match status" value="1"/>
</dbReference>
<dbReference type="InterPro" id="IPR029498">
    <property type="entry name" value="HeLo_dom"/>
</dbReference>